<keyword evidence="1" id="KW-0677">Repeat</keyword>
<dbReference type="InterPro" id="IPR056693">
    <property type="entry name" value="DUF7791"/>
</dbReference>
<dbReference type="InterPro" id="IPR027417">
    <property type="entry name" value="P-loop_NTPase"/>
</dbReference>
<dbReference type="PANTHER" id="PTHR10039">
    <property type="entry name" value="AMELOGENIN"/>
    <property type="match status" value="1"/>
</dbReference>
<dbReference type="PANTHER" id="PTHR10039:SF5">
    <property type="entry name" value="NACHT DOMAIN-CONTAINING PROTEIN"/>
    <property type="match status" value="1"/>
</dbReference>
<dbReference type="Pfam" id="PF25053">
    <property type="entry name" value="DUF7791"/>
    <property type="match status" value="1"/>
</dbReference>
<dbReference type="AlphaFoldDB" id="A0A8G0KZ96"/>
<keyword evidence="4" id="KW-1185">Reference proteome</keyword>
<dbReference type="EMBL" id="CP075864">
    <property type="protein sequence ID" value="QYS92888.1"/>
    <property type="molecule type" value="Genomic_DNA"/>
</dbReference>
<name>A0A8G0KZ96_9HYPO</name>
<dbReference type="Proteomes" id="UP000826661">
    <property type="component" value="Chromosome I"/>
</dbReference>
<dbReference type="PROSITE" id="PS50837">
    <property type="entry name" value="NACHT"/>
    <property type="match status" value="1"/>
</dbReference>
<dbReference type="InterPro" id="IPR007111">
    <property type="entry name" value="NACHT_NTPase"/>
</dbReference>
<evidence type="ECO:0000313" key="4">
    <source>
        <dbReference type="Proteomes" id="UP000826661"/>
    </source>
</evidence>
<dbReference type="Pfam" id="PF24883">
    <property type="entry name" value="NPHP3_N"/>
    <property type="match status" value="1"/>
</dbReference>
<evidence type="ECO:0000259" key="2">
    <source>
        <dbReference type="PROSITE" id="PS50837"/>
    </source>
</evidence>
<reference evidence="3 4" key="1">
    <citation type="journal article" date="2021" name="BMC Genomics">
        <title>Telomere-to-telomere genome assembly of asparaginase-producing Trichoderma simmonsii.</title>
        <authorList>
            <person name="Chung D."/>
            <person name="Kwon Y.M."/>
            <person name="Yang Y."/>
        </authorList>
    </citation>
    <scope>NUCLEOTIDE SEQUENCE [LARGE SCALE GENOMIC DNA]</scope>
    <source>
        <strain evidence="3 4">GH-Sj1</strain>
    </source>
</reference>
<proteinExistence type="predicted"/>
<evidence type="ECO:0000256" key="1">
    <source>
        <dbReference type="ARBA" id="ARBA00022737"/>
    </source>
</evidence>
<accession>A0A8G0KZ96</accession>
<organism evidence="3 4">
    <name type="scientific">Trichoderma simmonsii</name>
    <dbReference type="NCBI Taxonomy" id="1491479"/>
    <lineage>
        <taxon>Eukaryota</taxon>
        <taxon>Fungi</taxon>
        <taxon>Dikarya</taxon>
        <taxon>Ascomycota</taxon>
        <taxon>Pezizomycotina</taxon>
        <taxon>Sordariomycetes</taxon>
        <taxon>Hypocreomycetidae</taxon>
        <taxon>Hypocreales</taxon>
        <taxon>Hypocreaceae</taxon>
        <taxon>Trichoderma</taxon>
    </lineage>
</organism>
<evidence type="ECO:0000313" key="3">
    <source>
        <dbReference type="EMBL" id="QYS92888.1"/>
    </source>
</evidence>
<sequence length="922" mass="105783">MDPVNAVGIAAAVVQFADFGFRLINSAYELYNSPSGQRSEYIELSAVSQDLSSLADAIRAKLDENQGSVGEVFTRLHRQCKSTNDELQSILSKLKVKAGSNKIELAADGLRVAFRQVAAAGDIDKLANRLNQIREQMNVGLVYLLLDEAGKNGVELRQFAKQQADMIATLDRIDTATKQFSTDIIEIIDKWPVNHQTETDEMVHYVLNNKWWTSKYAERTVVDENQDKEKLRKVFQSLYFESISHRETSIPQRHAKSFEWIFHEPQISEDGHALWSDFPLWLQSESQDIYWITGKPGAGKSTLVKFISQDSRFKDQLQKWATGSQPLIIRFFSWTSGMNKLQKSQEGLFRTLLLEAIQQRPQLAVKIFPARWFLLQSFNGNIKLPVLTMSELRDGFRNLLSATGDGLKLALLIDGLDEFDEDQRENHHDLVRLLRETNAETGVKICVSSRPWNVFRDEYRENPMLQLENLTREDIQSFVYGQLQLSPGYRDFANINQRAIHKIVTDIVDKSQGVFLWVSVISGMLEDALQEGTTISDLQATVDNLPKEVDELFCYIWNRTSKRFRAEASQYFQLIRICQEQEITLTALIVWFGDKEISVDIKATDVTSTYLSGAIKILERKLMSRTGGLLELVSHHDDYTKEPKDVRVDYMHRTANDWVRDNLASITSATDRSYDPFFWFVKGQALSVVFTTKPDANNISGLSDWPSMFYIASLVPEDYPDNGILVAALDRLDRHLVTHMRKHQTPMDCYWANHVGILSDNVKRLQDVFRHMRMLIGDKTLFCNNFLEFSAHVPIPAYLKHRVQENPYLLSTTDGYVSGILCKLVFGEILFSSPYSRLNLLDSLIRGKYCPPPALLLMVKDRIKRATTKIKSNVNPERYNDYYVDYFTQVQSMLGSRIWSPSLHFTIWLRWCEKKIGGTKGR</sequence>
<protein>
    <submittedName>
        <fullName evidence="3">NACHT domain-containing protein</fullName>
    </submittedName>
</protein>
<dbReference type="SUPFAM" id="SSF52540">
    <property type="entry name" value="P-loop containing nucleoside triphosphate hydrolases"/>
    <property type="match status" value="1"/>
</dbReference>
<gene>
    <name evidence="3" type="ORF">H0G86_000279</name>
</gene>
<dbReference type="Gene3D" id="3.40.50.300">
    <property type="entry name" value="P-loop containing nucleotide triphosphate hydrolases"/>
    <property type="match status" value="1"/>
</dbReference>
<feature type="domain" description="NACHT" evidence="2">
    <location>
        <begin position="288"/>
        <end position="451"/>
    </location>
</feature>
<dbReference type="InterPro" id="IPR056884">
    <property type="entry name" value="NPHP3-like_N"/>
</dbReference>